<accession>A0A9D3UKA7</accession>
<feature type="non-terminal residue" evidence="1">
    <location>
        <position position="1"/>
    </location>
</feature>
<sequence>IEPQDKQMKDWNKLQQEATTTLTSSLRSIEAQQDVGESSHPKLDWMIKWMQESGPNFQEFAKQKTIRVPNYTPNMFGPTNLE</sequence>
<evidence type="ECO:0000313" key="1">
    <source>
        <dbReference type="EMBL" id="KAH1046747.1"/>
    </source>
</evidence>
<comment type="caution">
    <text evidence="1">The sequence shown here is derived from an EMBL/GenBank/DDBJ whole genome shotgun (WGS) entry which is preliminary data.</text>
</comment>
<keyword evidence="2" id="KW-1185">Reference proteome</keyword>
<dbReference type="OrthoDB" id="10412112at2759"/>
<dbReference type="Proteomes" id="UP000828251">
    <property type="component" value="Unassembled WGS sequence"/>
</dbReference>
<organism evidence="1 2">
    <name type="scientific">Gossypium stocksii</name>
    <dbReference type="NCBI Taxonomy" id="47602"/>
    <lineage>
        <taxon>Eukaryota</taxon>
        <taxon>Viridiplantae</taxon>
        <taxon>Streptophyta</taxon>
        <taxon>Embryophyta</taxon>
        <taxon>Tracheophyta</taxon>
        <taxon>Spermatophyta</taxon>
        <taxon>Magnoliopsida</taxon>
        <taxon>eudicotyledons</taxon>
        <taxon>Gunneridae</taxon>
        <taxon>Pentapetalae</taxon>
        <taxon>rosids</taxon>
        <taxon>malvids</taxon>
        <taxon>Malvales</taxon>
        <taxon>Malvaceae</taxon>
        <taxon>Malvoideae</taxon>
        <taxon>Gossypium</taxon>
    </lineage>
</organism>
<dbReference type="AlphaFoldDB" id="A0A9D3UKA7"/>
<reference evidence="1 2" key="1">
    <citation type="journal article" date="2021" name="Plant Biotechnol. J.">
        <title>Multi-omics assisted identification of the key and species-specific regulatory components of drought-tolerant mechanisms in Gossypium stocksii.</title>
        <authorList>
            <person name="Yu D."/>
            <person name="Ke L."/>
            <person name="Zhang D."/>
            <person name="Wu Y."/>
            <person name="Sun Y."/>
            <person name="Mei J."/>
            <person name="Sun J."/>
            <person name="Sun Y."/>
        </authorList>
    </citation>
    <scope>NUCLEOTIDE SEQUENCE [LARGE SCALE GENOMIC DNA]</scope>
    <source>
        <strain evidence="2">cv. E1</strain>
        <tissue evidence="1">Leaf</tissue>
    </source>
</reference>
<proteinExistence type="predicted"/>
<protein>
    <submittedName>
        <fullName evidence="1">Uncharacterized protein</fullName>
    </submittedName>
</protein>
<gene>
    <name evidence="1" type="ORF">J1N35_037531</name>
</gene>
<evidence type="ECO:0000313" key="2">
    <source>
        <dbReference type="Proteomes" id="UP000828251"/>
    </source>
</evidence>
<dbReference type="EMBL" id="JAIQCV010000011">
    <property type="protein sequence ID" value="KAH1046747.1"/>
    <property type="molecule type" value="Genomic_DNA"/>
</dbReference>
<name>A0A9D3UKA7_9ROSI</name>